<dbReference type="SUPFAM" id="SSF54637">
    <property type="entry name" value="Thioesterase/thiol ester dehydrase-isomerase"/>
    <property type="match status" value="1"/>
</dbReference>
<accession>A0A401YQV2</accession>
<dbReference type="InterPro" id="IPR029069">
    <property type="entry name" value="HotDog_dom_sf"/>
</dbReference>
<dbReference type="EMBL" id="BIFH01000022">
    <property type="protein sequence ID" value="GCD96988.1"/>
    <property type="molecule type" value="Genomic_DNA"/>
</dbReference>
<keyword evidence="4" id="KW-1185">Reference proteome</keyword>
<sequence length="164" mass="17719">MSVDQPTKISRFEVTGQSSHYWEDLAVGDVLRGPGVTVTDAHLVTWAGLTGDWVSLHLDEEYAASTGFGGRVGHGPLSLSLSLGLLTQTGWFGNVQAWLGLDEVRAHAPVRIGDTIRPTAELVAARRTSKPGRGLWTLAYTTVDQHARTVMTFTGSFLVACREV</sequence>
<comment type="similarity">
    <text evidence="1">Belongs to the enoyl-CoA hydratase/isomerase family.</text>
</comment>
<dbReference type="AlphaFoldDB" id="A0A401YQV2"/>
<evidence type="ECO:0000259" key="2">
    <source>
        <dbReference type="Pfam" id="PF01575"/>
    </source>
</evidence>
<name>A0A401YQV2_9ACTN</name>
<evidence type="ECO:0000313" key="3">
    <source>
        <dbReference type="EMBL" id="GCD96988.1"/>
    </source>
</evidence>
<gene>
    <name evidence="3" type="primary">sapE_1</name>
    <name evidence="3" type="ORF">EHYA_04675</name>
</gene>
<dbReference type="Gene3D" id="3.10.129.10">
    <property type="entry name" value="Hotdog Thioesterase"/>
    <property type="match status" value="1"/>
</dbReference>
<dbReference type="Proteomes" id="UP000286931">
    <property type="component" value="Unassembled WGS sequence"/>
</dbReference>
<dbReference type="OrthoDB" id="9797938at2"/>
<proteinExistence type="inferred from homology"/>
<evidence type="ECO:0000256" key="1">
    <source>
        <dbReference type="ARBA" id="ARBA00005254"/>
    </source>
</evidence>
<organism evidence="3 4">
    <name type="scientific">Embleya hyalina</name>
    <dbReference type="NCBI Taxonomy" id="516124"/>
    <lineage>
        <taxon>Bacteria</taxon>
        <taxon>Bacillati</taxon>
        <taxon>Actinomycetota</taxon>
        <taxon>Actinomycetes</taxon>
        <taxon>Kitasatosporales</taxon>
        <taxon>Streptomycetaceae</taxon>
        <taxon>Embleya</taxon>
    </lineage>
</organism>
<feature type="domain" description="MaoC-like" evidence="2">
    <location>
        <begin position="31"/>
        <end position="129"/>
    </location>
</feature>
<evidence type="ECO:0000313" key="4">
    <source>
        <dbReference type="Proteomes" id="UP000286931"/>
    </source>
</evidence>
<dbReference type="PANTHER" id="PTHR43664:SF1">
    <property type="entry name" value="BETA-METHYLMALYL-COA DEHYDRATASE"/>
    <property type="match status" value="1"/>
</dbReference>
<comment type="caution">
    <text evidence="3">The sequence shown here is derived from an EMBL/GenBank/DDBJ whole genome shotgun (WGS) entry which is preliminary data.</text>
</comment>
<dbReference type="RefSeq" id="WP_126639009.1">
    <property type="nucleotide sequence ID" value="NZ_BIFH01000022.1"/>
</dbReference>
<reference evidence="3 4" key="1">
    <citation type="submission" date="2018-12" db="EMBL/GenBank/DDBJ databases">
        <title>Draft genome sequence of Embleya hyalina NBRC 13850T.</title>
        <authorList>
            <person name="Komaki H."/>
            <person name="Hosoyama A."/>
            <person name="Kimura A."/>
            <person name="Ichikawa N."/>
            <person name="Tamura T."/>
        </authorList>
    </citation>
    <scope>NUCLEOTIDE SEQUENCE [LARGE SCALE GENOMIC DNA]</scope>
    <source>
        <strain evidence="3 4">NBRC 13850</strain>
    </source>
</reference>
<protein>
    <submittedName>
        <fullName evidence="3">Molybdenum cofactor biosynthesis protein MoeC</fullName>
    </submittedName>
</protein>
<dbReference type="InterPro" id="IPR052342">
    <property type="entry name" value="MCH/BMMD"/>
</dbReference>
<dbReference type="InterPro" id="IPR002539">
    <property type="entry name" value="MaoC-like_dom"/>
</dbReference>
<dbReference type="Pfam" id="PF01575">
    <property type="entry name" value="MaoC_dehydratas"/>
    <property type="match status" value="1"/>
</dbReference>
<dbReference type="PANTHER" id="PTHR43664">
    <property type="entry name" value="MONOAMINE OXIDASE-RELATED"/>
    <property type="match status" value="1"/>
</dbReference>